<organism evidence="2">
    <name type="scientific">Tanacetum cinerariifolium</name>
    <name type="common">Dalmatian daisy</name>
    <name type="synonym">Chrysanthemum cinerariifolium</name>
    <dbReference type="NCBI Taxonomy" id="118510"/>
    <lineage>
        <taxon>Eukaryota</taxon>
        <taxon>Viridiplantae</taxon>
        <taxon>Streptophyta</taxon>
        <taxon>Embryophyta</taxon>
        <taxon>Tracheophyta</taxon>
        <taxon>Spermatophyta</taxon>
        <taxon>Magnoliopsida</taxon>
        <taxon>eudicotyledons</taxon>
        <taxon>Gunneridae</taxon>
        <taxon>Pentapetalae</taxon>
        <taxon>asterids</taxon>
        <taxon>campanulids</taxon>
        <taxon>Asterales</taxon>
        <taxon>Asteraceae</taxon>
        <taxon>Asteroideae</taxon>
        <taxon>Anthemideae</taxon>
        <taxon>Anthemidinae</taxon>
        <taxon>Tanacetum</taxon>
    </lineage>
</organism>
<sequence>MSGTIPPPSVTSSGNAENPSRVEDVFQTDNPNNTGTNNVAQNVLNENDLILSHEGPSDIRDTKIAAVRLKFNAFNALEGEKVKETYTRLNFLLNELENKDVKIPQAEVNATFVNNLPKKGLCMNQTQRANNFIKNDTLATMYGKYKYEEELIDQIYESENVKENIRSINEFLADLNAEFPDRALLANQKSKVTVDQLLTKQVSGNIVCALGGRGPLPPLPKLSGVEPIGNQEKDSNQGTSVLDPCPDKKAESSTEQLLLTLIKKLKGLKEQIKPLSTSQNRSSKSIKGKQKTRFGPCKYCGLKSHLIDGF</sequence>
<gene>
    <name evidence="2" type="ORF">Tci_040786</name>
</gene>
<evidence type="ECO:0000313" key="2">
    <source>
        <dbReference type="EMBL" id="GEU68808.1"/>
    </source>
</evidence>
<dbReference type="AlphaFoldDB" id="A0A6L2M4A0"/>
<name>A0A6L2M4A0_TANCI</name>
<evidence type="ECO:0000256" key="1">
    <source>
        <dbReference type="SAM" id="MobiDB-lite"/>
    </source>
</evidence>
<feature type="region of interest" description="Disordered" evidence="1">
    <location>
        <begin position="229"/>
        <end position="248"/>
    </location>
</feature>
<protein>
    <submittedName>
        <fullName evidence="2">Uncharacterized protein</fullName>
    </submittedName>
</protein>
<proteinExistence type="predicted"/>
<accession>A0A6L2M4A0</accession>
<reference evidence="2" key="1">
    <citation type="journal article" date="2019" name="Sci. Rep.">
        <title>Draft genome of Tanacetum cinerariifolium, the natural source of mosquito coil.</title>
        <authorList>
            <person name="Yamashiro T."/>
            <person name="Shiraishi A."/>
            <person name="Satake H."/>
            <person name="Nakayama K."/>
        </authorList>
    </citation>
    <scope>NUCLEOTIDE SEQUENCE</scope>
</reference>
<comment type="caution">
    <text evidence="2">The sequence shown here is derived from an EMBL/GenBank/DDBJ whole genome shotgun (WGS) entry which is preliminary data.</text>
</comment>
<feature type="region of interest" description="Disordered" evidence="1">
    <location>
        <begin position="1"/>
        <end position="38"/>
    </location>
</feature>
<feature type="compositionally biased region" description="Polar residues" evidence="1">
    <location>
        <begin position="27"/>
        <end position="38"/>
    </location>
</feature>
<dbReference type="EMBL" id="BKCJ010005819">
    <property type="protein sequence ID" value="GEU68808.1"/>
    <property type="molecule type" value="Genomic_DNA"/>
</dbReference>